<name>A0AAV7F0H6_ARIFI</name>
<protein>
    <submittedName>
        <fullName evidence="2">Uncharacterized protein</fullName>
    </submittedName>
</protein>
<keyword evidence="3" id="KW-1185">Reference proteome</keyword>
<evidence type="ECO:0000313" key="3">
    <source>
        <dbReference type="Proteomes" id="UP000825729"/>
    </source>
</evidence>
<evidence type="ECO:0000313" key="2">
    <source>
        <dbReference type="EMBL" id="KAG9453346.1"/>
    </source>
</evidence>
<accession>A0AAV7F0H6</accession>
<dbReference type="AlphaFoldDB" id="A0AAV7F0H6"/>
<comment type="caution">
    <text evidence="2">The sequence shown here is derived from an EMBL/GenBank/DDBJ whole genome shotgun (WGS) entry which is preliminary data.</text>
</comment>
<dbReference type="Proteomes" id="UP000825729">
    <property type="component" value="Unassembled WGS sequence"/>
</dbReference>
<gene>
    <name evidence="2" type="ORF">H6P81_006250</name>
</gene>
<organism evidence="2 3">
    <name type="scientific">Aristolochia fimbriata</name>
    <name type="common">White veined hardy Dutchman's pipe vine</name>
    <dbReference type="NCBI Taxonomy" id="158543"/>
    <lineage>
        <taxon>Eukaryota</taxon>
        <taxon>Viridiplantae</taxon>
        <taxon>Streptophyta</taxon>
        <taxon>Embryophyta</taxon>
        <taxon>Tracheophyta</taxon>
        <taxon>Spermatophyta</taxon>
        <taxon>Magnoliopsida</taxon>
        <taxon>Magnoliidae</taxon>
        <taxon>Piperales</taxon>
        <taxon>Aristolochiaceae</taxon>
        <taxon>Aristolochia</taxon>
    </lineage>
</organism>
<dbReference type="EMBL" id="JAINDJ010000003">
    <property type="protein sequence ID" value="KAG9453346.1"/>
    <property type="molecule type" value="Genomic_DNA"/>
</dbReference>
<feature type="region of interest" description="Disordered" evidence="1">
    <location>
        <begin position="29"/>
        <end position="76"/>
    </location>
</feature>
<sequence length="95" mass="10320">MPATGTHAAMPAVGHRLQHRCCNPAIAAHRRKPSRNSAIAATKPRKEFVATQSSNRMLPRQQRSRATELSHDSASTMQLTRGNAAATMNTIKSTD</sequence>
<evidence type="ECO:0000256" key="1">
    <source>
        <dbReference type="SAM" id="MobiDB-lite"/>
    </source>
</evidence>
<proteinExistence type="predicted"/>
<reference evidence="2 3" key="1">
    <citation type="submission" date="2021-07" db="EMBL/GenBank/DDBJ databases">
        <title>The Aristolochia fimbriata genome: insights into angiosperm evolution, floral development and chemical biosynthesis.</title>
        <authorList>
            <person name="Jiao Y."/>
        </authorList>
    </citation>
    <scope>NUCLEOTIDE SEQUENCE [LARGE SCALE GENOMIC DNA]</scope>
    <source>
        <strain evidence="2">IBCAS-2021</strain>
        <tissue evidence="2">Leaf</tissue>
    </source>
</reference>